<feature type="transmembrane region" description="Helical" evidence="6">
    <location>
        <begin position="153"/>
        <end position="171"/>
    </location>
</feature>
<evidence type="ECO:0000313" key="9">
    <source>
        <dbReference type="Proteomes" id="UP001054897"/>
    </source>
</evidence>
<dbReference type="CDD" id="cd16015">
    <property type="entry name" value="LTA_synthase"/>
    <property type="match status" value="1"/>
</dbReference>
<dbReference type="PANTHER" id="PTHR47371:SF3">
    <property type="entry name" value="PHOSPHOGLYCEROL TRANSFERASE I"/>
    <property type="match status" value="1"/>
</dbReference>
<feature type="transmembrane region" description="Helical" evidence="6">
    <location>
        <begin position="192"/>
        <end position="212"/>
    </location>
</feature>
<dbReference type="SUPFAM" id="SSF53649">
    <property type="entry name" value="Alkaline phosphatase-like"/>
    <property type="match status" value="1"/>
</dbReference>
<dbReference type="InterPro" id="IPR012160">
    <property type="entry name" value="LtaS-like"/>
</dbReference>
<evidence type="ECO:0000259" key="7">
    <source>
        <dbReference type="Pfam" id="PF00884"/>
    </source>
</evidence>
<keyword evidence="9" id="KW-1185">Reference proteome</keyword>
<comment type="subcellular location">
    <subcellularLocation>
        <location evidence="1">Cell membrane</location>
        <topology evidence="1">Multi-pass membrane protein</topology>
    </subcellularLocation>
</comment>
<organism evidence="8 9">
    <name type="scientific">Ectopseudomonas hydrolytica</name>
    <dbReference type="NCBI Taxonomy" id="2493633"/>
    <lineage>
        <taxon>Bacteria</taxon>
        <taxon>Pseudomonadati</taxon>
        <taxon>Pseudomonadota</taxon>
        <taxon>Gammaproteobacteria</taxon>
        <taxon>Pseudomonadales</taxon>
        <taxon>Pseudomonadaceae</taxon>
        <taxon>Ectopseudomonas</taxon>
    </lineage>
</organism>
<dbReference type="PIRSF" id="PIRSF005091">
    <property type="entry name" value="Mmb_sulf_HI1246"/>
    <property type="match status" value="1"/>
</dbReference>
<evidence type="ECO:0000256" key="1">
    <source>
        <dbReference type="ARBA" id="ARBA00004651"/>
    </source>
</evidence>
<proteinExistence type="predicted"/>
<dbReference type="PANTHER" id="PTHR47371">
    <property type="entry name" value="LIPOTEICHOIC ACID SYNTHASE"/>
    <property type="match status" value="1"/>
</dbReference>
<accession>A0ABY5A1G9</accession>
<feature type="transmembrane region" description="Helical" evidence="6">
    <location>
        <begin position="101"/>
        <end position="121"/>
    </location>
</feature>
<dbReference type="GeneID" id="300081937"/>
<evidence type="ECO:0000313" key="8">
    <source>
        <dbReference type="EMBL" id="USR37645.1"/>
    </source>
</evidence>
<dbReference type="Gene3D" id="3.40.720.10">
    <property type="entry name" value="Alkaline Phosphatase, subunit A"/>
    <property type="match status" value="1"/>
</dbReference>
<dbReference type="EMBL" id="CP099397">
    <property type="protein sequence ID" value="USR37645.1"/>
    <property type="molecule type" value="Genomic_DNA"/>
</dbReference>
<keyword evidence="5 6" id="KW-0472">Membrane</keyword>
<evidence type="ECO:0000256" key="5">
    <source>
        <dbReference type="ARBA" id="ARBA00023136"/>
    </source>
</evidence>
<gene>
    <name evidence="8" type="ORF">L1F06_013160</name>
</gene>
<feature type="transmembrane region" description="Helical" evidence="6">
    <location>
        <begin position="68"/>
        <end position="89"/>
    </location>
</feature>
<feature type="transmembrane region" description="Helical" evidence="6">
    <location>
        <begin position="24"/>
        <end position="48"/>
    </location>
</feature>
<name>A0ABY5A1G9_9GAMM</name>
<sequence>MTRSSPANAAGSRAIAGIGLREHLAFLSAAVFSLLLLMTLLRLALLLFNRELIGTTGWGSLAEAFFNGVRFDLRLVVYICAPLVLALVYRPAMIRRSWQRLWLGVCASLVILLGMIELNFYREFHQRLNTLVFQYLQEDPGTVLSMLWHGFPVLRLLLAWGLLSATFFLALSRIDQATRRICTSVRPEQPTIQYLNQGLVLLLCLVLAVLAARGTLRQGPPLRWGDAFTTESVFANHLGLNGTLSLYTAARSRYADDSSKVWKPSMPVEQAIVLTRELLLTDHEQLVDQDTAALRRDFLPPQGTHLPIRNVVVILMESFAGHFVGALGSDAGITPNFDRLAAEGLLFKRFFANGTHTHQGMFASMACFPNLPGFEYLMQTPEGGHQFSGLAQLLSTRGYDDLYVYNGDFAWDNQRGFFSNQGMTRFIGRHDFVDPVVSDPTWGVSDQDMFDRAAEELLKQDPQKPFYALLQTLSNHTPYALPSVLPVEPVKGHGSLDEHLTAMRYADWALGQFFEKAWKAPYFNDTLFVVVGDHGFGAHEQLTEMDLYRFHVPLLLIAPGIQQTFGTSRDTVGSQVDIVPTIMGRLGGVARHQCWGRDLLSLPADDPGFAIIKPSGSDQTVAMLKGERILVKPKDMPARLYRYQLGRQPQVDLLPATEPDDGLGEYLPAYLQTATGSLLDNTAGVADSAASRPTVRETAAREH</sequence>
<evidence type="ECO:0000256" key="3">
    <source>
        <dbReference type="ARBA" id="ARBA00022692"/>
    </source>
</evidence>
<feature type="domain" description="Sulfatase N-terminal" evidence="7">
    <location>
        <begin position="309"/>
        <end position="587"/>
    </location>
</feature>
<evidence type="ECO:0000256" key="4">
    <source>
        <dbReference type="ARBA" id="ARBA00022989"/>
    </source>
</evidence>
<dbReference type="InterPro" id="IPR017850">
    <property type="entry name" value="Alkaline_phosphatase_core_sf"/>
</dbReference>
<keyword evidence="2" id="KW-1003">Cell membrane</keyword>
<reference evidence="8" key="1">
    <citation type="submission" date="2022-06" db="EMBL/GenBank/DDBJ databases">
        <title>Complete genome of Pseudomonas hydrolytica DSWY01T.</title>
        <authorList>
            <person name="Jung J."/>
            <person name="Jeon C.O."/>
        </authorList>
    </citation>
    <scope>NUCLEOTIDE SEQUENCE</scope>
    <source>
        <strain evidence="8">DSWY01</strain>
    </source>
</reference>
<evidence type="ECO:0000256" key="6">
    <source>
        <dbReference type="SAM" id="Phobius"/>
    </source>
</evidence>
<keyword evidence="4 6" id="KW-1133">Transmembrane helix</keyword>
<keyword evidence="3 6" id="KW-0812">Transmembrane</keyword>
<dbReference type="Pfam" id="PF00884">
    <property type="entry name" value="Sulfatase"/>
    <property type="match status" value="1"/>
</dbReference>
<dbReference type="InterPro" id="IPR050448">
    <property type="entry name" value="OpgB/LTA_synthase_biosynth"/>
</dbReference>
<dbReference type="RefSeq" id="WP_065985183.1">
    <property type="nucleotide sequence ID" value="NZ_CP099397.1"/>
</dbReference>
<evidence type="ECO:0000256" key="2">
    <source>
        <dbReference type="ARBA" id="ARBA00022475"/>
    </source>
</evidence>
<protein>
    <submittedName>
        <fullName evidence="8">LTA synthase family protein</fullName>
    </submittedName>
</protein>
<dbReference type="Proteomes" id="UP001054897">
    <property type="component" value="Chromosome"/>
</dbReference>
<dbReference type="InterPro" id="IPR000917">
    <property type="entry name" value="Sulfatase_N"/>
</dbReference>